<organism evidence="1 2">
    <name type="scientific">Candidatus Terrybacteria bacterium RIFCSPHIGHO2_01_FULL_43_35</name>
    <dbReference type="NCBI Taxonomy" id="1802361"/>
    <lineage>
        <taxon>Bacteria</taxon>
        <taxon>Candidatus Terryibacteriota</taxon>
    </lineage>
</organism>
<comment type="caution">
    <text evidence="1">The sequence shown here is derived from an EMBL/GenBank/DDBJ whole genome shotgun (WGS) entry which is preliminary data.</text>
</comment>
<evidence type="ECO:0000313" key="2">
    <source>
        <dbReference type="Proteomes" id="UP000178869"/>
    </source>
</evidence>
<reference evidence="1 2" key="1">
    <citation type="journal article" date="2016" name="Nat. Commun.">
        <title>Thousands of microbial genomes shed light on interconnected biogeochemical processes in an aquifer system.</title>
        <authorList>
            <person name="Anantharaman K."/>
            <person name="Brown C.T."/>
            <person name="Hug L.A."/>
            <person name="Sharon I."/>
            <person name="Castelle C.J."/>
            <person name="Probst A.J."/>
            <person name="Thomas B.C."/>
            <person name="Singh A."/>
            <person name="Wilkins M.J."/>
            <person name="Karaoz U."/>
            <person name="Brodie E.L."/>
            <person name="Williams K.H."/>
            <person name="Hubbard S.S."/>
            <person name="Banfield J.F."/>
        </authorList>
    </citation>
    <scope>NUCLEOTIDE SEQUENCE [LARGE SCALE GENOMIC DNA]</scope>
</reference>
<dbReference type="AlphaFoldDB" id="A0A1G2PI32"/>
<evidence type="ECO:0000313" key="1">
    <source>
        <dbReference type="EMBL" id="OHA47242.1"/>
    </source>
</evidence>
<name>A0A1G2PI32_9BACT</name>
<gene>
    <name evidence="1" type="ORF">A2828_00010</name>
</gene>
<proteinExistence type="predicted"/>
<protein>
    <recommendedName>
        <fullName evidence="3">Cell division protein FtsL</fullName>
    </recommendedName>
</protein>
<evidence type="ECO:0008006" key="3">
    <source>
        <dbReference type="Google" id="ProtNLM"/>
    </source>
</evidence>
<dbReference type="PROSITE" id="PS00819">
    <property type="entry name" value="DPS_2"/>
    <property type="match status" value="1"/>
</dbReference>
<dbReference type="Proteomes" id="UP000178869">
    <property type="component" value="Unassembled WGS sequence"/>
</dbReference>
<dbReference type="GO" id="GO:0016722">
    <property type="term" value="F:oxidoreductase activity, acting on metal ions"/>
    <property type="evidence" value="ECO:0007669"/>
    <property type="project" value="InterPro"/>
</dbReference>
<dbReference type="InterPro" id="IPR023188">
    <property type="entry name" value="DPS_DNA-bd_CS"/>
</dbReference>
<accession>A0A1G2PI32</accession>
<dbReference type="EMBL" id="MHSR01000005">
    <property type="protein sequence ID" value="OHA47242.1"/>
    <property type="molecule type" value="Genomic_DNA"/>
</dbReference>
<sequence length="138" mass="15336">MTKKYRRNHKKHPLPYFGRKFVMRAAGRRSLGGHVKTSNGMWISSFLILLVFLAGLGWYVMAVSATVGEDYKLTKIEKRIEGLKFEHQDLMVRMSQEKTLDKIAERALGLGLVPAGRVAYIALPSSSLASISGLNAGQ</sequence>